<dbReference type="RefSeq" id="WP_011611755.1">
    <property type="nucleotide sequence ID" value="NC_008312.1"/>
</dbReference>
<protein>
    <recommendedName>
        <fullName evidence="3">Nuclease SbcCD subunit C</fullName>
    </recommendedName>
</protein>
<dbReference type="Gene3D" id="3.40.50.300">
    <property type="entry name" value="P-loop containing nucleotide triphosphate hydrolases"/>
    <property type="match status" value="2"/>
</dbReference>
<dbReference type="HOGENOM" id="CLU_024631_1_0_3"/>
<accession>Q113D9</accession>
<dbReference type="STRING" id="203124.Tery_2151"/>
<dbReference type="InterPro" id="IPR027417">
    <property type="entry name" value="P-loop_NTPase"/>
</dbReference>
<proteinExistence type="inferred from homology"/>
<organism evidence="6">
    <name type="scientific">Trichodesmium erythraeum (strain IMS101)</name>
    <dbReference type="NCBI Taxonomy" id="203124"/>
    <lineage>
        <taxon>Bacteria</taxon>
        <taxon>Bacillati</taxon>
        <taxon>Cyanobacteriota</taxon>
        <taxon>Cyanophyceae</taxon>
        <taxon>Oscillatoriophycideae</taxon>
        <taxon>Oscillatoriales</taxon>
        <taxon>Microcoleaceae</taxon>
        <taxon>Trichodesmium</taxon>
    </lineage>
</organism>
<keyword evidence="4" id="KW-0175">Coiled coil</keyword>
<name>Q113D9_TRIEI</name>
<dbReference type="GO" id="GO:0016887">
    <property type="term" value="F:ATP hydrolysis activity"/>
    <property type="evidence" value="ECO:0007669"/>
    <property type="project" value="InterPro"/>
</dbReference>
<evidence type="ECO:0000256" key="4">
    <source>
        <dbReference type="SAM" id="Coils"/>
    </source>
</evidence>
<dbReference type="SUPFAM" id="SSF52540">
    <property type="entry name" value="P-loop containing nucleoside triphosphate hydrolases"/>
    <property type="match status" value="2"/>
</dbReference>
<comment type="subunit">
    <text evidence="2">Heterodimer of SbcC and SbcD.</text>
</comment>
<dbReference type="eggNOG" id="COG1196">
    <property type="taxonomic scope" value="Bacteria"/>
</dbReference>
<dbReference type="EMBL" id="CP000393">
    <property type="protein sequence ID" value="ABG51385.1"/>
    <property type="molecule type" value="Genomic_DNA"/>
</dbReference>
<evidence type="ECO:0000256" key="2">
    <source>
        <dbReference type="ARBA" id="ARBA00011322"/>
    </source>
</evidence>
<dbReference type="AlphaFoldDB" id="Q113D9"/>
<comment type="similarity">
    <text evidence="1">Belongs to the SMC family. SbcC subfamily.</text>
</comment>
<evidence type="ECO:0000259" key="5">
    <source>
        <dbReference type="Pfam" id="PF13476"/>
    </source>
</evidence>
<dbReference type="Pfam" id="PF13476">
    <property type="entry name" value="AAA_23"/>
    <property type="match status" value="1"/>
</dbReference>
<sequence length="690" mass="79900">MKLVSIILCNFRQFYGKTPEIICASGKQNTTIIHGNNGAGKTTIMNAFTWVLYEKFSAAFAAETQLVNKRAITEAKAGKAIACWVEIIFEHNHKRYQAKRLCRAYRNEENKIEHGKSELYMQIAGDDGRWSPPPEHPDDIIGRILPESLHRYFFFDGERIEYIVRDNQKSEIAEATKELLGIEVLNRSVRHLGEAKKSLETDLRLIGNPETKKFLKEKSKIEQEIYKLSKRQQEIDQELQHHGKFKKEINSRLLDFKGAEGLPQQRDKLKVRIGEIKEQIVQANQSLKRAISTRGYMVFLSEAIVEFRELFSHLKEKGELLTGINRQFVQQLLEKQRCICGTELTIDSNGRKLVEKWMQKVEVADVEETAIRMTVQMDEVDKQIVDFWDEVDRQQGNIEQLRYQLSGVENELEIVQKKLRSYPDEDIQELQKRLDEIEIKVGNLNRETGSNSLQLETLHKEIKVLDKQVDRQTMNELRQVLSQRRIAATQDAIERLNEVRLRLEKQFRISLEKRVQELFSEISFTPYIPQLNKNYELTLVENTSSKNDLVAASTGENQILSLAFIGSIIDQVREWSKKNTLMGPDSSTFPIVMDSPFGSLDEIYRRKIAKIIPQLANQLVVLVTKTQWRGEVAEEMADYIGREYVLSYNSPKSDCEEDAIELGGKSYPLVKRSPNEFEYTELLEVDNNDF</sequence>
<dbReference type="PANTHER" id="PTHR32114">
    <property type="entry name" value="ABC TRANSPORTER ABCH.3"/>
    <property type="match status" value="1"/>
</dbReference>
<dbReference type="GO" id="GO:0006302">
    <property type="term" value="P:double-strand break repair"/>
    <property type="evidence" value="ECO:0007669"/>
    <property type="project" value="InterPro"/>
</dbReference>
<evidence type="ECO:0000256" key="1">
    <source>
        <dbReference type="ARBA" id="ARBA00006930"/>
    </source>
</evidence>
<dbReference type="PANTHER" id="PTHR32114:SF2">
    <property type="entry name" value="ABC TRANSPORTER ABCH.3"/>
    <property type="match status" value="1"/>
</dbReference>
<feature type="coiled-coil region" evidence="4">
    <location>
        <begin position="391"/>
        <end position="506"/>
    </location>
</feature>
<dbReference type="OrthoDB" id="9795626at2"/>
<dbReference type="KEGG" id="ter:Tery_2151"/>
<evidence type="ECO:0000313" key="6">
    <source>
        <dbReference type="EMBL" id="ABG51385.1"/>
    </source>
</evidence>
<dbReference type="InterPro" id="IPR038729">
    <property type="entry name" value="Rad50/SbcC_AAA"/>
</dbReference>
<evidence type="ECO:0000256" key="3">
    <source>
        <dbReference type="ARBA" id="ARBA00013368"/>
    </source>
</evidence>
<feature type="domain" description="Rad50/SbcC-type AAA" evidence="5">
    <location>
        <begin position="5"/>
        <end position="285"/>
    </location>
</feature>
<gene>
    <name evidence="6" type="ordered locus">Tery_2151</name>
</gene>
<reference evidence="6" key="1">
    <citation type="submission" date="2006-06" db="EMBL/GenBank/DDBJ databases">
        <title>Complete sequence of Trichodesmium erythraeum IMS101.</title>
        <authorList>
            <consortium name="US DOE Joint Genome Institute"/>
            <person name="Copeland A."/>
            <person name="Lucas S."/>
            <person name="Lapidus A."/>
            <person name="Barry K."/>
            <person name="Detter J.C."/>
            <person name="Glavina del Rio T."/>
            <person name="Hammon N."/>
            <person name="Israni S."/>
            <person name="Dalin E."/>
            <person name="Tice H."/>
            <person name="Pitluck S."/>
            <person name="Kiss H."/>
            <person name="Munk A.C."/>
            <person name="Brettin T."/>
            <person name="Bruce D."/>
            <person name="Han C."/>
            <person name="Tapia R."/>
            <person name="Gilna P."/>
            <person name="Schmutz J."/>
            <person name="Larimer F."/>
            <person name="Land M."/>
            <person name="Hauser L."/>
            <person name="Kyrpides N."/>
            <person name="Kim E."/>
            <person name="Richardson P."/>
        </authorList>
    </citation>
    <scope>NUCLEOTIDE SEQUENCE [LARGE SCALE GENOMIC DNA]</scope>
    <source>
        <strain evidence="6">IMS101</strain>
    </source>
</reference>